<dbReference type="AlphaFoldDB" id="A0A2A4JXI0"/>
<dbReference type="EMBL" id="NWSH01000394">
    <property type="protein sequence ID" value="PCG76717.1"/>
    <property type="molecule type" value="Genomic_DNA"/>
</dbReference>
<feature type="compositionally biased region" description="Basic and acidic residues" evidence="1">
    <location>
        <begin position="60"/>
        <end position="85"/>
    </location>
</feature>
<reference evidence="3" key="1">
    <citation type="submission" date="2017-09" db="EMBL/GenBank/DDBJ databases">
        <title>Contemporary evolution of a Lepidopteran species, Heliothis virescens, in response to modern agricultural practices.</title>
        <authorList>
            <person name="Fritz M.L."/>
            <person name="Deyonke A.M."/>
            <person name="Papanicolaou A."/>
            <person name="Micinski S."/>
            <person name="Westbrook J."/>
            <person name="Gould F."/>
        </authorList>
    </citation>
    <scope>NUCLEOTIDE SEQUENCE [LARGE SCALE GENOMIC DNA]</scope>
    <source>
        <strain evidence="3">HvINT-</strain>
        <tissue evidence="3">Whole body</tissue>
    </source>
</reference>
<organism evidence="3">
    <name type="scientific">Heliothis virescens</name>
    <name type="common">Tobacco budworm moth</name>
    <dbReference type="NCBI Taxonomy" id="7102"/>
    <lineage>
        <taxon>Eukaryota</taxon>
        <taxon>Metazoa</taxon>
        <taxon>Ecdysozoa</taxon>
        <taxon>Arthropoda</taxon>
        <taxon>Hexapoda</taxon>
        <taxon>Insecta</taxon>
        <taxon>Pterygota</taxon>
        <taxon>Neoptera</taxon>
        <taxon>Endopterygota</taxon>
        <taxon>Lepidoptera</taxon>
        <taxon>Glossata</taxon>
        <taxon>Ditrysia</taxon>
        <taxon>Noctuoidea</taxon>
        <taxon>Noctuidae</taxon>
        <taxon>Heliothinae</taxon>
        <taxon>Heliothis</taxon>
    </lineage>
</organism>
<dbReference type="PANTHER" id="PTHR14716">
    <property type="entry name" value="CILIA- AND FLAGELLA-ASSOCIATED PROTEIN 69"/>
    <property type="match status" value="1"/>
</dbReference>
<feature type="domain" description="Cilia- and flagella-associated protein 69 ARM repeats" evidence="2">
    <location>
        <begin position="812"/>
        <end position="1024"/>
    </location>
</feature>
<gene>
    <name evidence="3" type="ORF">B5V51_8845</name>
</gene>
<dbReference type="Pfam" id="PF21049">
    <property type="entry name" value="CFA69_ARM_rpt"/>
    <property type="match status" value="1"/>
</dbReference>
<dbReference type="InterPro" id="IPR048732">
    <property type="entry name" value="CFA69"/>
</dbReference>
<dbReference type="GO" id="GO:0097225">
    <property type="term" value="C:sperm midpiece"/>
    <property type="evidence" value="ECO:0007669"/>
    <property type="project" value="TreeGrafter"/>
</dbReference>
<accession>A0A2A4JXI0</accession>
<sequence>MESQTQVGVDPAPTERESFTLTTCDEEESIGEPEQQAKKLSLVKSPPKKEKRPVVKSKKTWKELRQREPSKESSHTKFYKRDRPQDEFHEVTRNQYLSISESISGSSDTFQCVHGPDGKQYTETGLLKRNIVKNLDTIPVDPKWHDNCPSTFEWEMSEKLAYMVQSPTVEMQTERLKVHLQDYARTSSGGYRIDKLKSFCVILDYLMEQGYRNPALREERVMLLENLKKPILLTASADVYKSEMARQLSLDFEWKMSEKLAYMVQSPTVEMQTERLKVHLQDYARTSSGGYRIDKLKSFCVILDYLMEQGYRNPALREERVMLLENLKKPILLTASADVYKYFEMIMDFLGFMGYLLIKIEDDKLFDVVSTAILWHLSAPDSVRGPGTVPLRYSLAAGAPVLRETTVRMLAVASPHRFPTFLEIALLLACDTVENCIEMMKENIIENIFYRFNPYFPERDLPNYDVNPWDCQDPNVKLGASSVNMSTTLSLLLVLVKTTKQYLDENPSYRKLLPYPDCYAQRCFIWAYRYECRAREHRHQRTTLTVIAAAMIKCFGEKLLLFSSILMPDVMSLAVLTELPPRDDWTATVNFNTSQQDVQFKKVLIYFVVDLLKVFPYNKFMVESQHWLLGVMYLLDPGLCSLRSRWSPPLFAELRKTALQALVCTIPLCDRKLVKQYGLMRRLMWYIEWYSEKPYEIPVLYWCVRLLQIATLHSHDPERRVVMQDLFNTHGIIILIHLCYVLMEQKLPPVEKSQAVIALALRLLTSGVAANKRISCCVYPNIKWPASVNALAKKMLEVVLFSLDKHFIVSDRWLISLLNFIWEAIIWKQEYRAQFVANDGIYKLLDMISMTRPPVQCIALALVCDITRAGDAVGQLVSWRAHLGASNASPMVVKRGATIASLLAAVFRECCQSSGVKLNEYGVIQDLECPIVSTEARNSVTKIDELATHHTTPVCPAAADMAGSCMPKAFAILHMLSEDLEHRVTLADEAYNLYENIKLAMEDEVILVLCSHYLTLKLSEVWRETKLQNVQMFVKDDAILDDFLAVGKGWAKEIKRQQEDVIARDKKKEREEECSLYAFLGRIRLNIALDALRAVRCVSRSTDRHRVTHALIHDAVFAHHRRSLFAKKTNTSLLRTFNPPLDDQNITGQNVKIRSIHPPNQPKKLVHGSATVSQTSE</sequence>
<dbReference type="InterPro" id="IPR048733">
    <property type="entry name" value="CFA69_ARM_dom"/>
</dbReference>
<proteinExistence type="predicted"/>
<name>A0A2A4JXI0_HELVI</name>
<comment type="caution">
    <text evidence="3">The sequence shown here is derived from an EMBL/GenBank/DDBJ whole genome shotgun (WGS) entry which is preliminary data.</text>
</comment>
<evidence type="ECO:0000313" key="3">
    <source>
        <dbReference type="EMBL" id="PCG76717.1"/>
    </source>
</evidence>
<evidence type="ECO:0000259" key="2">
    <source>
        <dbReference type="Pfam" id="PF21049"/>
    </source>
</evidence>
<dbReference type="PANTHER" id="PTHR14716:SF0">
    <property type="entry name" value="CILIA- AND FLAGELLA-ASSOCIATED PROTEIN 69"/>
    <property type="match status" value="1"/>
</dbReference>
<evidence type="ECO:0000256" key="1">
    <source>
        <dbReference type="SAM" id="MobiDB-lite"/>
    </source>
</evidence>
<dbReference type="GO" id="GO:1902093">
    <property type="term" value="P:positive regulation of flagellated sperm motility"/>
    <property type="evidence" value="ECO:0007669"/>
    <property type="project" value="TreeGrafter"/>
</dbReference>
<feature type="region of interest" description="Disordered" evidence="1">
    <location>
        <begin position="1154"/>
        <end position="1177"/>
    </location>
</feature>
<protein>
    <recommendedName>
        <fullName evidence="2">Cilia- and flagella-associated protein 69 ARM repeats domain-containing protein</fullName>
    </recommendedName>
</protein>
<feature type="compositionally biased region" description="Basic residues" evidence="1">
    <location>
        <begin position="49"/>
        <end position="59"/>
    </location>
</feature>
<feature type="region of interest" description="Disordered" evidence="1">
    <location>
        <begin position="1"/>
        <end position="85"/>
    </location>
</feature>
<dbReference type="GO" id="GO:0097730">
    <property type="term" value="C:non-motile cilium"/>
    <property type="evidence" value="ECO:0007669"/>
    <property type="project" value="TreeGrafter"/>
</dbReference>